<dbReference type="PANTHER" id="PTHR43861:SF1">
    <property type="entry name" value="TRANS-ACONITATE 2-METHYLTRANSFERASE"/>
    <property type="match status" value="1"/>
</dbReference>
<dbReference type="Gene3D" id="1.10.10.10">
    <property type="entry name" value="Winged helix-like DNA-binding domain superfamily/Winged helix DNA-binding domain"/>
    <property type="match status" value="1"/>
</dbReference>
<evidence type="ECO:0000259" key="4">
    <source>
        <dbReference type="Pfam" id="PF21320"/>
    </source>
</evidence>
<dbReference type="GO" id="GO:0032259">
    <property type="term" value="P:methylation"/>
    <property type="evidence" value="ECO:0007669"/>
    <property type="project" value="UniProtKB-KW"/>
</dbReference>
<dbReference type="SUPFAM" id="SSF53335">
    <property type="entry name" value="S-adenosyl-L-methionine-dependent methyltransferases"/>
    <property type="match status" value="1"/>
</dbReference>
<reference evidence="5" key="1">
    <citation type="submission" date="2016-10" db="EMBL/GenBank/DDBJ databases">
        <title>Sequence of Gallionella enrichment culture.</title>
        <authorList>
            <person name="Poehlein A."/>
            <person name="Muehling M."/>
            <person name="Daniel R."/>
        </authorList>
    </citation>
    <scope>NUCLEOTIDE SEQUENCE</scope>
</reference>
<keyword evidence="1 5" id="KW-0489">Methyltransferase</keyword>
<organism evidence="5">
    <name type="scientific">mine drainage metagenome</name>
    <dbReference type="NCBI Taxonomy" id="410659"/>
    <lineage>
        <taxon>unclassified sequences</taxon>
        <taxon>metagenomes</taxon>
        <taxon>ecological metagenomes</taxon>
    </lineage>
</organism>
<evidence type="ECO:0000259" key="3">
    <source>
        <dbReference type="Pfam" id="PF13649"/>
    </source>
</evidence>
<dbReference type="InterPro" id="IPR048711">
    <property type="entry name" value="WHD_Rv2258c"/>
</dbReference>
<dbReference type="EC" id="2.1.1.144" evidence="5"/>
<feature type="domain" description="Methyltransferase" evidence="3">
    <location>
        <begin position="170"/>
        <end position="266"/>
    </location>
</feature>
<dbReference type="CDD" id="cd02440">
    <property type="entry name" value="AdoMet_MTases"/>
    <property type="match status" value="1"/>
</dbReference>
<protein>
    <submittedName>
        <fullName evidence="5">Trans-aconitate 2-methyltransferase</fullName>
        <ecNumber evidence="5">2.1.1.144</ecNumber>
    </submittedName>
</protein>
<feature type="domain" description="S-adenosylmethionine-dependent methyltransferase Rv2258c-like winged HTH" evidence="4">
    <location>
        <begin position="16"/>
        <end position="64"/>
    </location>
</feature>
<evidence type="ECO:0000256" key="1">
    <source>
        <dbReference type="ARBA" id="ARBA00022603"/>
    </source>
</evidence>
<comment type="caution">
    <text evidence="5">The sequence shown here is derived from an EMBL/GenBank/DDBJ whole genome shotgun (WGS) entry which is preliminary data.</text>
</comment>
<dbReference type="AlphaFoldDB" id="A0A1J5S431"/>
<name>A0A1J5S431_9ZZZZ</name>
<dbReference type="InterPro" id="IPR029063">
    <property type="entry name" value="SAM-dependent_MTases_sf"/>
</dbReference>
<proteinExistence type="predicted"/>
<dbReference type="InterPro" id="IPR041698">
    <property type="entry name" value="Methyltransf_25"/>
</dbReference>
<dbReference type="InterPro" id="IPR036388">
    <property type="entry name" value="WH-like_DNA-bd_sf"/>
</dbReference>
<evidence type="ECO:0000256" key="2">
    <source>
        <dbReference type="ARBA" id="ARBA00022679"/>
    </source>
</evidence>
<gene>
    <name evidence="5" type="primary">tam_7</name>
    <name evidence="5" type="ORF">GALL_229060</name>
</gene>
<dbReference type="Pfam" id="PF21320">
    <property type="entry name" value="WHD_Rv2258c"/>
    <property type="match status" value="1"/>
</dbReference>
<dbReference type="EMBL" id="MLJW01000173">
    <property type="protein sequence ID" value="OIQ95101.1"/>
    <property type="molecule type" value="Genomic_DNA"/>
</dbReference>
<dbReference type="PANTHER" id="PTHR43861">
    <property type="entry name" value="TRANS-ACONITATE 2-METHYLTRANSFERASE-RELATED"/>
    <property type="match status" value="1"/>
</dbReference>
<dbReference type="Gene3D" id="3.40.50.150">
    <property type="entry name" value="Vaccinia Virus protein VP39"/>
    <property type="match status" value="1"/>
</dbReference>
<sequence length="344" mass="37441">MSADDLKQTFRQHSQAALTLNIGFIGVVNGLFSALYGLETATAEALAAAAACDAGYVRRWCDAAYAFGYLEVEGELFRLTPAGAAMRPEAPDSLMPLAVQSVLSAHMAERAAGLMPGGERPGERVLGERETVLPWFGPMLEANFAVFFENTVYPAVPDFAEVNARGGLAVDLGCGNGWYLRALARRGQTLRGLGIDGFADNIAHAAALARREGLEGRLTFRQGDIHDLTLDEPADLIAMNRALHHVWEKDTQTLFAWLRGNLKPAGRVVIWEPAWPDERAALRDPSRRGMAFQNLTEHVQGNHFLRPEEIEAAFRAAGMAATVHLFAKGNEAVIVARRYETDGA</sequence>
<accession>A0A1J5S431</accession>
<dbReference type="GO" id="GO:0030798">
    <property type="term" value="F:trans-aconitate 2-methyltransferase activity"/>
    <property type="evidence" value="ECO:0007669"/>
    <property type="project" value="UniProtKB-EC"/>
</dbReference>
<evidence type="ECO:0000313" key="5">
    <source>
        <dbReference type="EMBL" id="OIQ95101.1"/>
    </source>
</evidence>
<keyword evidence="2 5" id="KW-0808">Transferase</keyword>
<dbReference type="Pfam" id="PF13649">
    <property type="entry name" value="Methyltransf_25"/>
    <property type="match status" value="1"/>
</dbReference>